<evidence type="ECO:0000313" key="1">
    <source>
        <dbReference type="EMBL" id="GAH51883.1"/>
    </source>
</evidence>
<accession>X1I2U4</accession>
<proteinExistence type="predicted"/>
<reference evidence="1" key="1">
    <citation type="journal article" date="2014" name="Front. Microbiol.">
        <title>High frequency of phylogenetically diverse reductive dehalogenase-homologous genes in deep subseafloor sedimentary metagenomes.</title>
        <authorList>
            <person name="Kawai M."/>
            <person name="Futagami T."/>
            <person name="Toyoda A."/>
            <person name="Takaki Y."/>
            <person name="Nishi S."/>
            <person name="Hori S."/>
            <person name="Arai W."/>
            <person name="Tsubouchi T."/>
            <person name="Morono Y."/>
            <person name="Uchiyama I."/>
            <person name="Ito T."/>
            <person name="Fujiyama A."/>
            <person name="Inagaki F."/>
            <person name="Takami H."/>
        </authorList>
    </citation>
    <scope>NUCLEOTIDE SEQUENCE</scope>
    <source>
        <strain evidence="1">Expedition CK06-06</strain>
    </source>
</reference>
<organism evidence="1">
    <name type="scientific">marine sediment metagenome</name>
    <dbReference type="NCBI Taxonomy" id="412755"/>
    <lineage>
        <taxon>unclassified sequences</taxon>
        <taxon>metagenomes</taxon>
        <taxon>ecological metagenomes</taxon>
    </lineage>
</organism>
<gene>
    <name evidence="1" type="ORF">S03H2_31897</name>
</gene>
<feature type="non-terminal residue" evidence="1">
    <location>
        <position position="75"/>
    </location>
</feature>
<protein>
    <submittedName>
        <fullName evidence="1">Uncharacterized protein</fullName>
    </submittedName>
</protein>
<name>X1I2U4_9ZZZZ</name>
<comment type="caution">
    <text evidence="1">The sequence shown here is derived from an EMBL/GenBank/DDBJ whole genome shotgun (WGS) entry which is preliminary data.</text>
</comment>
<dbReference type="EMBL" id="BARU01019369">
    <property type="protein sequence ID" value="GAH51883.1"/>
    <property type="molecule type" value="Genomic_DNA"/>
</dbReference>
<sequence length="75" mass="8766">MTFDSSVFNFSDQVDDFDRVNTEKEISKQVTFTNYGDADQRIYIKLTIPEHLTKYSKFFVKLGSESASVTFHWDV</sequence>
<dbReference type="AlphaFoldDB" id="X1I2U4"/>